<dbReference type="OrthoDB" id="5121433at2759"/>
<organism evidence="2 3">
    <name type="scientific">Fusarium duplospermum</name>
    <dbReference type="NCBI Taxonomy" id="1325734"/>
    <lineage>
        <taxon>Eukaryota</taxon>
        <taxon>Fungi</taxon>
        <taxon>Dikarya</taxon>
        <taxon>Ascomycota</taxon>
        <taxon>Pezizomycotina</taxon>
        <taxon>Sordariomycetes</taxon>
        <taxon>Hypocreomycetidae</taxon>
        <taxon>Hypocreales</taxon>
        <taxon>Nectriaceae</taxon>
        <taxon>Fusarium</taxon>
        <taxon>Fusarium solani species complex</taxon>
    </lineage>
</organism>
<dbReference type="Proteomes" id="UP000288168">
    <property type="component" value="Unassembled WGS sequence"/>
</dbReference>
<keyword evidence="3" id="KW-1185">Reference proteome</keyword>
<evidence type="ECO:0000313" key="2">
    <source>
        <dbReference type="EMBL" id="RSL67476.1"/>
    </source>
</evidence>
<evidence type="ECO:0000313" key="3">
    <source>
        <dbReference type="Proteomes" id="UP000288168"/>
    </source>
</evidence>
<accession>A0A428QQC3</accession>
<dbReference type="EMBL" id="NKCI01000020">
    <property type="protein sequence ID" value="RSL67476.1"/>
    <property type="molecule type" value="Genomic_DNA"/>
</dbReference>
<feature type="region of interest" description="Disordered" evidence="1">
    <location>
        <begin position="1"/>
        <end position="22"/>
    </location>
</feature>
<dbReference type="AlphaFoldDB" id="A0A428QQC3"/>
<gene>
    <name evidence="2" type="ORF">CEP54_003164</name>
</gene>
<proteinExistence type="predicted"/>
<evidence type="ECO:0000256" key="1">
    <source>
        <dbReference type="SAM" id="MobiDB-lite"/>
    </source>
</evidence>
<name>A0A428QQC3_9HYPO</name>
<protein>
    <submittedName>
        <fullName evidence="2">Uncharacterized protein</fullName>
    </submittedName>
</protein>
<comment type="caution">
    <text evidence="2">The sequence shown here is derived from an EMBL/GenBank/DDBJ whole genome shotgun (WGS) entry which is preliminary data.</text>
</comment>
<reference evidence="2 3" key="1">
    <citation type="submission" date="2017-06" db="EMBL/GenBank/DDBJ databases">
        <title>Comparative genomic analysis of Ambrosia Fusariam Clade fungi.</title>
        <authorList>
            <person name="Stajich J.E."/>
            <person name="Carrillo J."/>
            <person name="Kijimoto T."/>
            <person name="Eskalen A."/>
            <person name="O'Donnell K."/>
            <person name="Kasson M."/>
        </authorList>
    </citation>
    <scope>NUCLEOTIDE SEQUENCE [LARGE SCALE GENOMIC DNA]</scope>
    <source>
        <strain evidence="2 3">NRRL62584</strain>
    </source>
</reference>
<sequence>MAGGPRLSPMIQREMADRAANTSARRVAEEYEAARLRLSDQTFNMLSYPDPLVPRKQSTTYPPGVTPEIEKKWLQVIEQSKK</sequence>